<accession>A0AAW0CQN8</accession>
<dbReference type="EMBL" id="JAWWNJ010000013">
    <property type="protein sequence ID" value="KAK7042349.1"/>
    <property type="molecule type" value="Genomic_DNA"/>
</dbReference>
<feature type="chain" id="PRO_5043541668" description="Secreted protein" evidence="1">
    <location>
        <begin position="21"/>
        <end position="278"/>
    </location>
</feature>
<sequence>MFFKVTPIAVVLAASTLTTAAPWWGWGGRPVTITRTVTQCPASSGLPSASAPSLSLPSISASVSVPSVSASSPAMSMPSASGAGQRLLASRSGVAVPAASASGGVSVNGADVTDLVNGLNGVGPLVNRAKNTVPTLLATLGLNGLTGQGNQLQNRLNGFSSQLNGVTGQVGTINNIINRIGNGTPPSDASSQITTAAQTAVRQLTNLADQLNDLISAIKKSPSSPNTSRLQTALLHMLNQVQALVPGLTNQVTSSSQQSLITDIQNLATIIKNANAQL</sequence>
<dbReference type="AlphaFoldDB" id="A0AAW0CQN8"/>
<evidence type="ECO:0008006" key="4">
    <source>
        <dbReference type="Google" id="ProtNLM"/>
    </source>
</evidence>
<keyword evidence="1" id="KW-0732">Signal</keyword>
<name>A0AAW0CQN8_9AGAR</name>
<evidence type="ECO:0000313" key="3">
    <source>
        <dbReference type="Proteomes" id="UP001362999"/>
    </source>
</evidence>
<dbReference type="Proteomes" id="UP001362999">
    <property type="component" value="Unassembled WGS sequence"/>
</dbReference>
<gene>
    <name evidence="2" type="ORF">R3P38DRAFT_313907</name>
</gene>
<proteinExistence type="predicted"/>
<feature type="signal peptide" evidence="1">
    <location>
        <begin position="1"/>
        <end position="20"/>
    </location>
</feature>
<reference evidence="2 3" key="1">
    <citation type="journal article" date="2024" name="J Genomics">
        <title>Draft genome sequencing and assembly of Favolaschia claudopus CIRM-BRFM 2984 isolated from oak limbs.</title>
        <authorList>
            <person name="Navarro D."/>
            <person name="Drula E."/>
            <person name="Chaduli D."/>
            <person name="Cazenave R."/>
            <person name="Ahrendt S."/>
            <person name="Wang J."/>
            <person name="Lipzen A."/>
            <person name="Daum C."/>
            <person name="Barry K."/>
            <person name="Grigoriev I.V."/>
            <person name="Favel A."/>
            <person name="Rosso M.N."/>
            <person name="Martin F."/>
        </authorList>
    </citation>
    <scope>NUCLEOTIDE SEQUENCE [LARGE SCALE GENOMIC DNA]</scope>
    <source>
        <strain evidence="2 3">CIRM-BRFM 2984</strain>
    </source>
</reference>
<comment type="caution">
    <text evidence="2">The sequence shown here is derived from an EMBL/GenBank/DDBJ whole genome shotgun (WGS) entry which is preliminary data.</text>
</comment>
<evidence type="ECO:0000256" key="1">
    <source>
        <dbReference type="SAM" id="SignalP"/>
    </source>
</evidence>
<evidence type="ECO:0000313" key="2">
    <source>
        <dbReference type="EMBL" id="KAK7042349.1"/>
    </source>
</evidence>
<protein>
    <recommendedName>
        <fullName evidence="4">Secreted protein</fullName>
    </recommendedName>
</protein>
<keyword evidence="3" id="KW-1185">Reference proteome</keyword>
<organism evidence="2 3">
    <name type="scientific">Favolaschia claudopus</name>
    <dbReference type="NCBI Taxonomy" id="2862362"/>
    <lineage>
        <taxon>Eukaryota</taxon>
        <taxon>Fungi</taxon>
        <taxon>Dikarya</taxon>
        <taxon>Basidiomycota</taxon>
        <taxon>Agaricomycotina</taxon>
        <taxon>Agaricomycetes</taxon>
        <taxon>Agaricomycetidae</taxon>
        <taxon>Agaricales</taxon>
        <taxon>Marasmiineae</taxon>
        <taxon>Mycenaceae</taxon>
        <taxon>Favolaschia</taxon>
    </lineage>
</organism>